<name>A0A1T4M824_9BACT</name>
<feature type="signal peptide" evidence="1">
    <location>
        <begin position="1"/>
        <end position="21"/>
    </location>
</feature>
<gene>
    <name evidence="2" type="ORF">SAMN02745202_00669</name>
</gene>
<dbReference type="EMBL" id="FUXK01000005">
    <property type="protein sequence ID" value="SJZ62996.1"/>
    <property type="molecule type" value="Genomic_DNA"/>
</dbReference>
<reference evidence="2 3" key="1">
    <citation type="submission" date="2017-02" db="EMBL/GenBank/DDBJ databases">
        <authorList>
            <person name="Peterson S.W."/>
        </authorList>
    </citation>
    <scope>NUCLEOTIDE SEQUENCE [LARGE SCALE GENOMIC DNA]</scope>
    <source>
        <strain evidence="2 3">ATCC 43324</strain>
    </source>
</reference>
<evidence type="ECO:0000256" key="1">
    <source>
        <dbReference type="SAM" id="SignalP"/>
    </source>
</evidence>
<evidence type="ECO:0000313" key="3">
    <source>
        <dbReference type="Proteomes" id="UP000190065"/>
    </source>
</evidence>
<dbReference type="Proteomes" id="UP000190065">
    <property type="component" value="Unassembled WGS sequence"/>
</dbReference>
<protein>
    <submittedName>
        <fullName evidence="2">Uncharacterized protein</fullName>
    </submittedName>
</protein>
<dbReference type="RefSeq" id="WP_234400863.1">
    <property type="nucleotide sequence ID" value="NZ_FUXK01000005.1"/>
</dbReference>
<accession>A0A1T4M824</accession>
<keyword evidence="1" id="KW-0732">Signal</keyword>
<organism evidence="2 3">
    <name type="scientific">Segatella oulorum</name>
    <dbReference type="NCBI Taxonomy" id="28136"/>
    <lineage>
        <taxon>Bacteria</taxon>
        <taxon>Pseudomonadati</taxon>
        <taxon>Bacteroidota</taxon>
        <taxon>Bacteroidia</taxon>
        <taxon>Bacteroidales</taxon>
        <taxon>Prevotellaceae</taxon>
        <taxon>Segatella</taxon>
    </lineage>
</organism>
<evidence type="ECO:0000313" key="2">
    <source>
        <dbReference type="EMBL" id="SJZ62996.1"/>
    </source>
</evidence>
<sequence length="371" mass="41253">MIHFKSSWMVCAILTMSSAQAVAQKSFKFTRENLLPKEMKSFVAPALLTKLAPDDTYKFEGTQQTIGVLPEQMNLGKGNGINVKSGAAKFTMEVYYTKKPVFKKKYDFQQPKYDGDPYAGVCIRTEYSLGVACRIKDAEGKTLVNFTVIDSNYVDKNYVGYDAAAKQIVITDKNSAKKWGTEEVAGSYFAEHAGVIQGLTAKKALDYAGNSLAQYVQLFLVGDKYSKLQYTAVAEKVQAAYPEEANLSAEAAPLYTQWLQDVNSEKLNQQFVDLSQRFAHLNVEGKSTDYKYFVYTNAALLSAMGRDFKAANQYGLLADANDPNSWKPAVSNTLYCVYNLYMLRKLMAERPTPETLIDLAGGAASIYHKSK</sequence>
<dbReference type="AlphaFoldDB" id="A0A1T4M824"/>
<proteinExistence type="predicted"/>
<feature type="chain" id="PRO_5012188253" evidence="1">
    <location>
        <begin position="22"/>
        <end position="371"/>
    </location>
</feature>